<dbReference type="PANTHER" id="PTHR48079:SF6">
    <property type="entry name" value="NAD(P)-BINDING DOMAIN-CONTAINING PROTEIN-RELATED"/>
    <property type="match status" value="1"/>
</dbReference>
<dbReference type="PANTHER" id="PTHR48079">
    <property type="entry name" value="PROTEIN YEEZ"/>
    <property type="match status" value="1"/>
</dbReference>
<proteinExistence type="predicted"/>
<dbReference type="InterPro" id="IPR051783">
    <property type="entry name" value="NAD(P)-dependent_oxidoreduct"/>
</dbReference>
<dbReference type="Pfam" id="PF13460">
    <property type="entry name" value="NAD_binding_10"/>
    <property type="match status" value="1"/>
</dbReference>
<dbReference type="AlphaFoldDB" id="A0A6A6YZY3"/>
<dbReference type="GO" id="GO:0004029">
    <property type="term" value="F:aldehyde dehydrogenase (NAD+) activity"/>
    <property type="evidence" value="ECO:0007669"/>
    <property type="project" value="TreeGrafter"/>
</dbReference>
<evidence type="ECO:0000259" key="1">
    <source>
        <dbReference type="Pfam" id="PF13460"/>
    </source>
</evidence>
<dbReference type="SUPFAM" id="SSF51735">
    <property type="entry name" value="NAD(P)-binding Rossmann-fold domains"/>
    <property type="match status" value="1"/>
</dbReference>
<protein>
    <submittedName>
        <fullName evidence="2 4">NAD(P)-binding protein</fullName>
    </submittedName>
</protein>
<evidence type="ECO:0000313" key="2">
    <source>
        <dbReference type="EMBL" id="KAF2814088.1"/>
    </source>
</evidence>
<dbReference type="Proteomes" id="UP000504636">
    <property type="component" value="Unplaced"/>
</dbReference>
<evidence type="ECO:0000313" key="3">
    <source>
        <dbReference type="Proteomes" id="UP000504636"/>
    </source>
</evidence>
<dbReference type="RefSeq" id="XP_033581052.1">
    <property type="nucleotide sequence ID" value="XM_033716586.1"/>
</dbReference>
<reference evidence="4" key="3">
    <citation type="submission" date="2025-04" db="UniProtKB">
        <authorList>
            <consortium name="RefSeq"/>
        </authorList>
    </citation>
    <scope>IDENTIFICATION</scope>
    <source>
        <strain evidence="4">CBS 304.34</strain>
    </source>
</reference>
<accession>A0A6A6YZY3</accession>
<dbReference type="Gene3D" id="3.40.50.720">
    <property type="entry name" value="NAD(P)-binding Rossmann-like Domain"/>
    <property type="match status" value="1"/>
</dbReference>
<reference evidence="4" key="2">
    <citation type="submission" date="2020-04" db="EMBL/GenBank/DDBJ databases">
        <authorList>
            <consortium name="NCBI Genome Project"/>
        </authorList>
    </citation>
    <scope>NUCLEOTIDE SEQUENCE</scope>
    <source>
        <strain evidence="4">CBS 304.34</strain>
    </source>
</reference>
<evidence type="ECO:0000313" key="4">
    <source>
        <dbReference type="RefSeq" id="XP_033581052.1"/>
    </source>
</evidence>
<dbReference type="OrthoDB" id="2130169at2759"/>
<dbReference type="InterPro" id="IPR016040">
    <property type="entry name" value="NAD(P)-bd_dom"/>
</dbReference>
<name>A0A6A6YZY3_9PEZI</name>
<keyword evidence="3" id="KW-1185">Reference proteome</keyword>
<organism evidence="2">
    <name type="scientific">Mytilinidion resinicola</name>
    <dbReference type="NCBI Taxonomy" id="574789"/>
    <lineage>
        <taxon>Eukaryota</taxon>
        <taxon>Fungi</taxon>
        <taxon>Dikarya</taxon>
        <taxon>Ascomycota</taxon>
        <taxon>Pezizomycotina</taxon>
        <taxon>Dothideomycetes</taxon>
        <taxon>Pleosporomycetidae</taxon>
        <taxon>Mytilinidiales</taxon>
        <taxon>Mytilinidiaceae</taxon>
        <taxon>Mytilinidion</taxon>
    </lineage>
</organism>
<dbReference type="GO" id="GO:0005737">
    <property type="term" value="C:cytoplasm"/>
    <property type="evidence" value="ECO:0007669"/>
    <property type="project" value="TreeGrafter"/>
</dbReference>
<sequence>MPNSQSVFLIGPGFVGWNVLDLLLAEGYPISALVRRPAHAAQIAKSGVTPIIGDLDDHALISAHTASHDITIHTATADHVPSVAAVIAGIQQRKREGKKTIFIHTSGTGVLDDGAWGAFKGDKIYYDNEPAAIDALPDTAAHRDVDLTIVRASKEIGEAAKMVIMIPPEIYGFNPAHRRLTVQLPMIARLALKRGWVGHVGKGLAVESQVHVLDLARAYVVLLHHMERTPSEEFLANPYFFCENGREFSWKEVAEHIGEALYEKGLIKDKTPRTFGEEDYGELWGEATGNVFGLNSRSRAVRLRELGWEPREKSIWESFKDDELPEILKGEGLDGFAWKYSASQSTE</sequence>
<reference evidence="2 4" key="1">
    <citation type="journal article" date="2020" name="Stud. Mycol.">
        <title>101 Dothideomycetes genomes: a test case for predicting lifestyles and emergence of pathogens.</title>
        <authorList>
            <person name="Haridas S."/>
            <person name="Albert R."/>
            <person name="Binder M."/>
            <person name="Bloem J."/>
            <person name="Labutti K."/>
            <person name="Salamov A."/>
            <person name="Andreopoulos B."/>
            <person name="Baker S."/>
            <person name="Barry K."/>
            <person name="Bills G."/>
            <person name="Bluhm B."/>
            <person name="Cannon C."/>
            <person name="Castanera R."/>
            <person name="Culley D."/>
            <person name="Daum C."/>
            <person name="Ezra D."/>
            <person name="Gonzalez J."/>
            <person name="Henrissat B."/>
            <person name="Kuo A."/>
            <person name="Liang C."/>
            <person name="Lipzen A."/>
            <person name="Lutzoni F."/>
            <person name="Magnuson J."/>
            <person name="Mondo S."/>
            <person name="Nolan M."/>
            <person name="Ohm R."/>
            <person name="Pangilinan J."/>
            <person name="Park H.-J."/>
            <person name="Ramirez L."/>
            <person name="Alfaro M."/>
            <person name="Sun H."/>
            <person name="Tritt A."/>
            <person name="Yoshinaga Y."/>
            <person name="Zwiers L.-H."/>
            <person name="Turgeon B."/>
            <person name="Goodwin S."/>
            <person name="Spatafora J."/>
            <person name="Crous P."/>
            <person name="Grigoriev I."/>
        </authorList>
    </citation>
    <scope>NUCLEOTIDE SEQUENCE</scope>
    <source>
        <strain evidence="2 4">CBS 304.34</strain>
    </source>
</reference>
<gene>
    <name evidence="2 4" type="ORF">BDZ99DRAFT_410407</name>
</gene>
<dbReference type="InterPro" id="IPR036291">
    <property type="entry name" value="NAD(P)-bd_dom_sf"/>
</dbReference>
<dbReference type="GeneID" id="54457479"/>
<feature type="domain" description="NAD(P)-binding" evidence="1">
    <location>
        <begin position="13"/>
        <end position="153"/>
    </location>
</feature>
<dbReference type="EMBL" id="MU003695">
    <property type="protein sequence ID" value="KAF2814088.1"/>
    <property type="molecule type" value="Genomic_DNA"/>
</dbReference>